<feature type="signal peptide" evidence="1">
    <location>
        <begin position="1"/>
        <end position="27"/>
    </location>
</feature>
<dbReference type="WBParaSite" id="sdigi.contig1238.g10290.t1">
    <property type="protein sequence ID" value="sdigi.contig1238.g10290.t1"/>
    <property type="gene ID" value="sdigi.contig1238.g10290"/>
</dbReference>
<organism evidence="2 3">
    <name type="scientific">Setaria digitata</name>
    <dbReference type="NCBI Taxonomy" id="48799"/>
    <lineage>
        <taxon>Eukaryota</taxon>
        <taxon>Metazoa</taxon>
        <taxon>Ecdysozoa</taxon>
        <taxon>Nematoda</taxon>
        <taxon>Chromadorea</taxon>
        <taxon>Rhabditida</taxon>
        <taxon>Spirurina</taxon>
        <taxon>Spiruromorpha</taxon>
        <taxon>Filarioidea</taxon>
        <taxon>Setariidae</taxon>
        <taxon>Setaria</taxon>
    </lineage>
</organism>
<sequence length="197" mass="23485">MCSSINSQLFLITFVVATSVLVAKVEANNETELPRNELPYRLLRKIFPNEVNSFYNLTPVQEFIYRQLGKARYSEQISLYYSMRESNNKEEDQTKLLTLLSYGKCRRKLEKLFHKQEPLLKQKVLQIMRFLTMMEQKLRYSIMHQRRWRIGEIKKALNAIDLLADELGYSVRHGRQLRPRKLERILSKLEIINSMLQ</sequence>
<dbReference type="Proteomes" id="UP000887581">
    <property type="component" value="Unplaced"/>
</dbReference>
<keyword evidence="2" id="KW-1185">Reference proteome</keyword>
<name>A0A915PL44_9BILA</name>
<dbReference type="AlphaFoldDB" id="A0A915PL44"/>
<evidence type="ECO:0000313" key="3">
    <source>
        <dbReference type="WBParaSite" id="sdigi.contig1238.g10290.t1"/>
    </source>
</evidence>
<reference evidence="3" key="1">
    <citation type="submission" date="2022-11" db="UniProtKB">
        <authorList>
            <consortium name="WormBaseParasite"/>
        </authorList>
    </citation>
    <scope>IDENTIFICATION</scope>
</reference>
<proteinExistence type="predicted"/>
<keyword evidence="1" id="KW-0732">Signal</keyword>
<accession>A0A915PL44</accession>
<feature type="chain" id="PRO_5037965981" evidence="1">
    <location>
        <begin position="28"/>
        <end position="197"/>
    </location>
</feature>
<protein>
    <submittedName>
        <fullName evidence="3">Uncharacterized protein</fullName>
    </submittedName>
</protein>
<evidence type="ECO:0000256" key="1">
    <source>
        <dbReference type="SAM" id="SignalP"/>
    </source>
</evidence>
<evidence type="ECO:0000313" key="2">
    <source>
        <dbReference type="Proteomes" id="UP000887581"/>
    </source>
</evidence>